<dbReference type="InterPro" id="IPR025857">
    <property type="entry name" value="MacB_PCD"/>
</dbReference>
<evidence type="ECO:0000313" key="10">
    <source>
        <dbReference type="EMBL" id="XBH19932.1"/>
    </source>
</evidence>
<evidence type="ECO:0000256" key="2">
    <source>
        <dbReference type="ARBA" id="ARBA00022475"/>
    </source>
</evidence>
<dbReference type="GO" id="GO:0022857">
    <property type="term" value="F:transmembrane transporter activity"/>
    <property type="evidence" value="ECO:0007669"/>
    <property type="project" value="TreeGrafter"/>
</dbReference>
<gene>
    <name evidence="10" type="ORF">P8935_11570</name>
</gene>
<evidence type="ECO:0000259" key="9">
    <source>
        <dbReference type="Pfam" id="PF12704"/>
    </source>
</evidence>
<reference evidence="10" key="1">
    <citation type="submission" date="2023-03" db="EMBL/GenBank/DDBJ databases">
        <title>Edaphobacter sp.</title>
        <authorList>
            <person name="Huber K.J."/>
            <person name="Papendorf J."/>
            <person name="Pilke C."/>
            <person name="Bunk B."/>
            <person name="Sproeer C."/>
            <person name="Pester M."/>
        </authorList>
    </citation>
    <scope>NUCLEOTIDE SEQUENCE</scope>
    <source>
        <strain evidence="10">DSM 110680</strain>
    </source>
</reference>
<dbReference type="InterPro" id="IPR050250">
    <property type="entry name" value="Macrolide_Exporter_MacB"/>
</dbReference>
<feature type="transmembrane region" description="Helical" evidence="7">
    <location>
        <begin position="296"/>
        <end position="317"/>
    </location>
</feature>
<comment type="subcellular location">
    <subcellularLocation>
        <location evidence="1">Cell membrane</location>
        <topology evidence="1">Multi-pass membrane protein</topology>
    </subcellularLocation>
</comment>
<dbReference type="PANTHER" id="PTHR30572">
    <property type="entry name" value="MEMBRANE COMPONENT OF TRANSPORTER-RELATED"/>
    <property type="match status" value="1"/>
</dbReference>
<dbReference type="InterPro" id="IPR003838">
    <property type="entry name" value="ABC3_permease_C"/>
</dbReference>
<dbReference type="EMBL" id="CP121196">
    <property type="protein sequence ID" value="XBH19932.1"/>
    <property type="molecule type" value="Genomic_DNA"/>
</dbReference>
<name>A0AAU7DRM6_9BACT</name>
<comment type="similarity">
    <text evidence="6">Belongs to the ABC-4 integral membrane protein family.</text>
</comment>
<evidence type="ECO:0000256" key="5">
    <source>
        <dbReference type="ARBA" id="ARBA00023136"/>
    </source>
</evidence>
<dbReference type="GO" id="GO:0005886">
    <property type="term" value="C:plasma membrane"/>
    <property type="evidence" value="ECO:0007669"/>
    <property type="project" value="UniProtKB-SubCell"/>
</dbReference>
<proteinExistence type="inferred from homology"/>
<protein>
    <submittedName>
        <fullName evidence="10">ABC transporter permease</fullName>
    </submittedName>
</protein>
<keyword evidence="4 7" id="KW-1133">Transmembrane helix</keyword>
<feature type="transmembrane region" description="Helical" evidence="7">
    <location>
        <begin position="242"/>
        <end position="264"/>
    </location>
</feature>
<sequence length="367" mass="39143">MNKLVIANLLHRPLRSLISITAVAIEVVMILSIVAIFMGMLDSQKERTNGIGADVVVMPSNASMIAGVGGAPMSAKLAGFLAGLPHVTVAAPVITDFNMSSAVEILYGIDYKSYDALRPFVFLSGGPFQTPDDVIIDDIYARSGKGYRVGDTMSIKNHTFRVCGIVENGKGGRRLVPIDTLGGLIGSEGKASVIYLKSDSPANDNLIMEEVHGTKGLANYRVQTMEDLVSQYTPSRFPGFDIALDVVISIAVIVGFLVIFQSMYTAVLERTREIGILKSLGSSKATIVSVVLRETALLATAGVVLGIAATYGVRALLHIKFSTFAFELTAGWMGRGILIAFAGAIFGALYPAWMAARKDPIDALAYE</sequence>
<dbReference type="Pfam" id="PF02687">
    <property type="entry name" value="FtsX"/>
    <property type="match status" value="1"/>
</dbReference>
<keyword evidence="2" id="KW-1003">Cell membrane</keyword>
<organism evidence="10">
    <name type="scientific">Telmatobacter sp. DSM 110680</name>
    <dbReference type="NCBI Taxonomy" id="3036704"/>
    <lineage>
        <taxon>Bacteria</taxon>
        <taxon>Pseudomonadati</taxon>
        <taxon>Acidobacteriota</taxon>
        <taxon>Terriglobia</taxon>
        <taxon>Terriglobales</taxon>
        <taxon>Acidobacteriaceae</taxon>
        <taxon>Telmatobacter</taxon>
    </lineage>
</organism>
<feature type="domain" description="MacB-like periplasmic core" evidence="9">
    <location>
        <begin position="16"/>
        <end position="211"/>
    </location>
</feature>
<dbReference type="AlphaFoldDB" id="A0AAU7DRM6"/>
<evidence type="ECO:0000256" key="3">
    <source>
        <dbReference type="ARBA" id="ARBA00022692"/>
    </source>
</evidence>
<evidence type="ECO:0000259" key="8">
    <source>
        <dbReference type="Pfam" id="PF02687"/>
    </source>
</evidence>
<keyword evidence="5 7" id="KW-0472">Membrane</keyword>
<evidence type="ECO:0000256" key="6">
    <source>
        <dbReference type="ARBA" id="ARBA00038076"/>
    </source>
</evidence>
<evidence type="ECO:0000256" key="1">
    <source>
        <dbReference type="ARBA" id="ARBA00004651"/>
    </source>
</evidence>
<dbReference type="Pfam" id="PF12704">
    <property type="entry name" value="MacB_PCD"/>
    <property type="match status" value="1"/>
</dbReference>
<accession>A0AAU7DRM6</accession>
<dbReference type="PANTHER" id="PTHR30572:SF4">
    <property type="entry name" value="ABC TRANSPORTER PERMEASE YTRF"/>
    <property type="match status" value="1"/>
</dbReference>
<evidence type="ECO:0000256" key="7">
    <source>
        <dbReference type="SAM" id="Phobius"/>
    </source>
</evidence>
<feature type="transmembrane region" description="Helical" evidence="7">
    <location>
        <begin position="20"/>
        <end position="41"/>
    </location>
</feature>
<evidence type="ECO:0000256" key="4">
    <source>
        <dbReference type="ARBA" id="ARBA00022989"/>
    </source>
</evidence>
<feature type="domain" description="ABC3 transporter permease C-terminal" evidence="8">
    <location>
        <begin position="247"/>
        <end position="360"/>
    </location>
</feature>
<feature type="transmembrane region" description="Helical" evidence="7">
    <location>
        <begin position="337"/>
        <end position="356"/>
    </location>
</feature>
<keyword evidence="3 7" id="KW-0812">Transmembrane</keyword>
<dbReference type="RefSeq" id="WP_348265154.1">
    <property type="nucleotide sequence ID" value="NZ_CP121196.1"/>
</dbReference>